<feature type="coiled-coil region" evidence="11">
    <location>
        <begin position="120"/>
        <end position="147"/>
    </location>
</feature>
<dbReference type="PRINTS" id="PR00149">
    <property type="entry name" value="FUMRATELYASE"/>
</dbReference>
<evidence type="ECO:0000256" key="5">
    <source>
        <dbReference type="ARBA" id="ARBA00012338"/>
    </source>
</evidence>
<dbReference type="InterPro" id="IPR000362">
    <property type="entry name" value="Fumarate_lyase_fam"/>
</dbReference>
<evidence type="ECO:0000259" key="13">
    <source>
        <dbReference type="Pfam" id="PF14698"/>
    </source>
</evidence>
<dbReference type="GO" id="GO:0042450">
    <property type="term" value="P:L-arginine biosynthetic process via ornithine"/>
    <property type="evidence" value="ECO:0007669"/>
    <property type="project" value="UniProtKB-UniRule"/>
</dbReference>
<dbReference type="Gene3D" id="1.10.275.10">
    <property type="entry name" value="Fumarase/aspartase (N-terminal domain)"/>
    <property type="match status" value="1"/>
</dbReference>
<keyword evidence="6 10" id="KW-0963">Cytoplasm</keyword>
<evidence type="ECO:0000256" key="6">
    <source>
        <dbReference type="ARBA" id="ARBA00022490"/>
    </source>
</evidence>
<dbReference type="EMBL" id="CBXV010000005">
    <property type="protein sequence ID" value="CDM65484.1"/>
    <property type="molecule type" value="Genomic_DNA"/>
</dbReference>
<dbReference type="UniPathway" id="UPA00068">
    <property type="reaction ID" value="UER00114"/>
</dbReference>
<comment type="subcellular location">
    <subcellularLocation>
        <location evidence="2 10">Cytoplasm</location>
    </subcellularLocation>
</comment>
<keyword evidence="11" id="KW-0175">Coiled coil</keyword>
<dbReference type="PANTHER" id="PTHR43814">
    <property type="entry name" value="ARGININOSUCCINATE LYASE"/>
    <property type="match status" value="1"/>
</dbReference>
<evidence type="ECO:0000313" key="15">
    <source>
        <dbReference type="Proteomes" id="UP000031518"/>
    </source>
</evidence>
<dbReference type="GO" id="GO:0004056">
    <property type="term" value="F:argininosuccinate lyase activity"/>
    <property type="evidence" value="ECO:0007669"/>
    <property type="project" value="UniProtKB-UniRule"/>
</dbReference>
<protein>
    <recommendedName>
        <fullName evidence="5 10">Argininosuccinate lyase</fullName>
        <shortName evidence="10">ASAL</shortName>
        <ecNumber evidence="5 10">4.3.2.1</ecNumber>
    </recommendedName>
    <alternativeName>
        <fullName evidence="10">Arginosuccinase</fullName>
    </alternativeName>
</protein>
<dbReference type="Gene3D" id="1.10.40.30">
    <property type="entry name" value="Fumarase/aspartase (C-terminal domain)"/>
    <property type="match status" value="1"/>
</dbReference>
<feature type="domain" description="Fumarate lyase N-terminal" evidence="12">
    <location>
        <begin position="8"/>
        <end position="303"/>
    </location>
</feature>
<reference evidence="14 15" key="2">
    <citation type="submission" date="2015-01" db="EMBL/GenBank/DDBJ databases">
        <title>Complete genome sequence of Pyrinomonas methylaliphatogenes type strain K22T.</title>
        <authorList>
            <person name="Lee K.C.Y."/>
            <person name="Power J.F."/>
            <person name="Dunfield P.F."/>
            <person name="Morgan X.C."/>
            <person name="Huttenhower C."/>
            <person name="Stott M.B."/>
        </authorList>
    </citation>
    <scope>NUCLEOTIDE SEQUENCE [LARGE SCALE GENOMIC DNA]</scope>
    <source>
        <strain evidence="14 15">K22</strain>
    </source>
</reference>
<dbReference type="RefSeq" id="WP_041975816.1">
    <property type="nucleotide sequence ID" value="NZ_CBXV010000005.1"/>
</dbReference>
<dbReference type="FunFam" id="1.10.40.30:FF:000001">
    <property type="entry name" value="Argininosuccinate lyase"/>
    <property type="match status" value="1"/>
</dbReference>
<evidence type="ECO:0000256" key="8">
    <source>
        <dbReference type="ARBA" id="ARBA00022605"/>
    </source>
</evidence>
<comment type="pathway">
    <text evidence="3 10">Amino-acid biosynthesis; L-arginine biosynthesis; L-arginine from L-ornithine and carbamoyl phosphate: step 3/3.</text>
</comment>
<comment type="similarity">
    <text evidence="4">In the N-terminal section; belongs to the lyase 1 family. Argininosuccinate lyase subfamily.</text>
</comment>
<dbReference type="Proteomes" id="UP000031518">
    <property type="component" value="Unassembled WGS sequence"/>
</dbReference>
<reference evidence="14 15" key="1">
    <citation type="submission" date="2013-12" db="EMBL/GenBank/DDBJ databases">
        <authorList>
            <person name="Stott M."/>
        </authorList>
    </citation>
    <scope>NUCLEOTIDE SEQUENCE [LARGE SCALE GENOMIC DNA]</scope>
    <source>
        <strain evidence="14 15">K22</strain>
    </source>
</reference>
<dbReference type="InterPro" id="IPR009049">
    <property type="entry name" value="Argininosuccinate_lyase"/>
</dbReference>
<keyword evidence="7 10" id="KW-0055">Arginine biosynthesis</keyword>
<evidence type="ECO:0000256" key="10">
    <source>
        <dbReference type="HAMAP-Rule" id="MF_00006"/>
    </source>
</evidence>
<gene>
    <name evidence="10" type="primary">argH</name>
    <name evidence="14" type="ORF">PYK22_01485</name>
</gene>
<dbReference type="STRING" id="454194.PYK22_01485"/>
<evidence type="ECO:0000256" key="11">
    <source>
        <dbReference type="SAM" id="Coils"/>
    </source>
</evidence>
<evidence type="ECO:0000256" key="3">
    <source>
        <dbReference type="ARBA" id="ARBA00004941"/>
    </source>
</evidence>
<feature type="domain" description="Argininosuccinate lyase C-terminal" evidence="13">
    <location>
        <begin position="366"/>
        <end position="432"/>
    </location>
</feature>
<dbReference type="SUPFAM" id="SSF48557">
    <property type="entry name" value="L-aspartase-like"/>
    <property type="match status" value="1"/>
</dbReference>
<dbReference type="AlphaFoldDB" id="A0A0B6WYW4"/>
<evidence type="ECO:0000256" key="2">
    <source>
        <dbReference type="ARBA" id="ARBA00004496"/>
    </source>
</evidence>
<dbReference type="GO" id="GO:0005829">
    <property type="term" value="C:cytosol"/>
    <property type="evidence" value="ECO:0007669"/>
    <property type="project" value="TreeGrafter"/>
</dbReference>
<dbReference type="FunFam" id="1.20.200.10:FF:000006">
    <property type="entry name" value="Argininosuccinate lyase"/>
    <property type="match status" value="1"/>
</dbReference>
<dbReference type="Pfam" id="PF00206">
    <property type="entry name" value="Lyase_1"/>
    <property type="match status" value="1"/>
</dbReference>
<accession>A0A0B6WYW4</accession>
<evidence type="ECO:0000313" key="14">
    <source>
        <dbReference type="EMBL" id="CDM65484.1"/>
    </source>
</evidence>
<name>A0A0B6WYW4_9BACT</name>
<keyword evidence="9 10" id="KW-0456">Lyase</keyword>
<dbReference type="PRINTS" id="PR00145">
    <property type="entry name" value="ARGSUCLYASE"/>
</dbReference>
<dbReference type="InterPro" id="IPR008948">
    <property type="entry name" value="L-Aspartase-like"/>
</dbReference>
<dbReference type="PROSITE" id="PS00163">
    <property type="entry name" value="FUMARATE_LYASES"/>
    <property type="match status" value="1"/>
</dbReference>
<keyword evidence="15" id="KW-1185">Reference proteome</keyword>
<evidence type="ECO:0000256" key="7">
    <source>
        <dbReference type="ARBA" id="ARBA00022571"/>
    </source>
</evidence>
<evidence type="ECO:0000256" key="4">
    <source>
        <dbReference type="ARBA" id="ARBA00005552"/>
    </source>
</evidence>
<dbReference type="InterPro" id="IPR022761">
    <property type="entry name" value="Fumarate_lyase_N"/>
</dbReference>
<dbReference type="Gene3D" id="1.20.200.10">
    <property type="entry name" value="Fumarase/aspartase (Central domain)"/>
    <property type="match status" value="1"/>
</dbReference>
<proteinExistence type="inferred from homology"/>
<dbReference type="HAMAP" id="MF_00006">
    <property type="entry name" value="Arg_succ_lyase"/>
    <property type="match status" value="1"/>
</dbReference>
<organism evidence="14 15">
    <name type="scientific">Pyrinomonas methylaliphatogenes</name>
    <dbReference type="NCBI Taxonomy" id="454194"/>
    <lineage>
        <taxon>Bacteria</taxon>
        <taxon>Pseudomonadati</taxon>
        <taxon>Acidobacteriota</taxon>
        <taxon>Blastocatellia</taxon>
        <taxon>Blastocatellales</taxon>
        <taxon>Pyrinomonadaceae</taxon>
        <taxon>Pyrinomonas</taxon>
    </lineage>
</organism>
<dbReference type="InterPro" id="IPR024083">
    <property type="entry name" value="Fumarase/histidase_N"/>
</dbReference>
<keyword evidence="8 10" id="KW-0028">Amino-acid biosynthesis</keyword>
<dbReference type="Pfam" id="PF14698">
    <property type="entry name" value="ASL_C2"/>
    <property type="match status" value="1"/>
</dbReference>
<sequence length="459" mass="50996">MGAKLWGGRFTGEADAGFLRFNRSFDFDRRLLAADVRASIAHCAALRRADLLTEEEARAITEGLLEISRRASTDPDYLNDAEAEDVHSFIEARLVQLIGDAGRKLHTGRSRNDQVATAFRLWLREEIDQLNERLRALQAALLDLAERHRDAALPGYTHLQRAQPILFAHWCLAYFEMFERDRDRLRDARRRVNTMPLGSAALAGASYQLDREAMARALGFEAITRNSLDAVSDRDFCVEATAAASLVMVHLSRLAEDIIIYATTEFGFIELSDAVATGSSLMPQKKNPDALELIRGKAGRIFGHTVALLAMLKGLPLAYNKDMQEDKEAVFDTVDTVKACLETMATVLRNVRLNEARAREAATRGYMNATELADYLVRKGVPFRDAHELTGRLVLAAMARGVELQDLALDEMRAIAPMIEGDVYAALTLDRTLGSKEVIGGTAPARVHEAIREARQRLS</sequence>
<dbReference type="InterPro" id="IPR020557">
    <property type="entry name" value="Fumarate_lyase_CS"/>
</dbReference>
<evidence type="ECO:0000256" key="9">
    <source>
        <dbReference type="ARBA" id="ARBA00023239"/>
    </source>
</evidence>
<dbReference type="InterPro" id="IPR029419">
    <property type="entry name" value="Arg_succ_lyase_C"/>
</dbReference>
<evidence type="ECO:0000259" key="12">
    <source>
        <dbReference type="Pfam" id="PF00206"/>
    </source>
</evidence>
<comment type="similarity">
    <text evidence="10">Belongs to the lyase 1 family. Argininosuccinate lyase subfamily.</text>
</comment>
<dbReference type="CDD" id="cd01359">
    <property type="entry name" value="Argininosuccinate_lyase"/>
    <property type="match status" value="1"/>
</dbReference>
<dbReference type="NCBIfam" id="TIGR00838">
    <property type="entry name" value="argH"/>
    <property type="match status" value="1"/>
</dbReference>
<evidence type="ECO:0000256" key="1">
    <source>
        <dbReference type="ARBA" id="ARBA00000985"/>
    </source>
</evidence>
<dbReference type="PANTHER" id="PTHR43814:SF1">
    <property type="entry name" value="ARGININOSUCCINATE LYASE"/>
    <property type="match status" value="1"/>
</dbReference>
<dbReference type="EC" id="4.3.2.1" evidence="5 10"/>
<dbReference type="OrthoDB" id="9769623at2"/>
<comment type="catalytic activity">
    <reaction evidence="1 10">
        <text>2-(N(omega)-L-arginino)succinate = fumarate + L-arginine</text>
        <dbReference type="Rhea" id="RHEA:24020"/>
        <dbReference type="ChEBI" id="CHEBI:29806"/>
        <dbReference type="ChEBI" id="CHEBI:32682"/>
        <dbReference type="ChEBI" id="CHEBI:57472"/>
        <dbReference type="EC" id="4.3.2.1"/>
    </reaction>
</comment>